<dbReference type="GO" id="GO:0005634">
    <property type="term" value="C:nucleus"/>
    <property type="evidence" value="ECO:0007669"/>
    <property type="project" value="TreeGrafter"/>
</dbReference>
<evidence type="ECO:0000256" key="1">
    <source>
        <dbReference type="SAM" id="MobiDB-lite"/>
    </source>
</evidence>
<keyword evidence="4" id="KW-1185">Reference proteome</keyword>
<protein>
    <submittedName>
        <fullName evidence="3">CLUMA_CG016145, isoform A</fullName>
    </submittedName>
</protein>
<accession>A0A1J1IW66</accession>
<evidence type="ECO:0000313" key="4">
    <source>
        <dbReference type="Proteomes" id="UP000183832"/>
    </source>
</evidence>
<dbReference type="GO" id="GO:0061860">
    <property type="term" value="F:DNA clamp unloader activity"/>
    <property type="evidence" value="ECO:0007669"/>
    <property type="project" value="TreeGrafter"/>
</dbReference>
<name>A0A1J1IW66_9DIPT</name>
<dbReference type="PANTHER" id="PTHR23389:SF21">
    <property type="entry name" value="ATPASE FAMILY AAA DOMAIN-CONTAINING PROTEIN 5"/>
    <property type="match status" value="1"/>
</dbReference>
<dbReference type="SMART" id="SM00382">
    <property type="entry name" value="AAA"/>
    <property type="match status" value="1"/>
</dbReference>
<dbReference type="InterPro" id="IPR027417">
    <property type="entry name" value="P-loop_NTPase"/>
</dbReference>
<proteinExistence type="predicted"/>
<feature type="domain" description="AAA+ ATPase" evidence="2">
    <location>
        <begin position="517"/>
        <end position="678"/>
    </location>
</feature>
<reference evidence="3 4" key="1">
    <citation type="submission" date="2015-04" db="EMBL/GenBank/DDBJ databases">
        <authorList>
            <person name="Syromyatnikov M.Y."/>
            <person name="Popov V.N."/>
        </authorList>
    </citation>
    <scope>NUCLEOTIDE SEQUENCE [LARGE SCALE GENOMIC DNA]</scope>
</reference>
<dbReference type="STRING" id="568069.A0A1J1IW66"/>
<dbReference type="Gene3D" id="3.40.50.300">
    <property type="entry name" value="P-loop containing nucleotide triphosphate hydrolases"/>
    <property type="match status" value="1"/>
</dbReference>
<gene>
    <name evidence="3" type="ORF">CLUMA_CG016145</name>
</gene>
<dbReference type="SUPFAM" id="SSF52540">
    <property type="entry name" value="P-loop containing nucleoside triphosphate hydrolases"/>
    <property type="match status" value="1"/>
</dbReference>
<dbReference type="Proteomes" id="UP000183832">
    <property type="component" value="Unassembled WGS sequence"/>
</dbReference>
<evidence type="ECO:0000259" key="2">
    <source>
        <dbReference type="SMART" id="SM00382"/>
    </source>
</evidence>
<dbReference type="AlphaFoldDB" id="A0A1J1IW66"/>
<dbReference type="OrthoDB" id="9996895at2759"/>
<sequence>MEDVKIMNNMREVLKKTRKSKKSRHHNLVESANDDSISEILSKKWMFSSPPASEEKSADKELPPKINAFKRLMSAKKVEPDLETISAKKKRKYMKKPKYNKLEIEIEDKSNSDEDLNETTIFESQNQEAFNCLATMKDEIDEFPVNEISHKKRTRSKLEASEPSETFVEATPDDVVSKRKKRKKSKLLDSNENSIPHDDDCNEATPKSKSGRPRRSCAAHVDYKLLESPEKALNNSLALALVESKRTRKQNSLKESHEDDFDKSFLMIDDDDDAEVKKKTSSKPSKLAPVFMKKVLKPAIDPEVKEARRNFLLSELPDDLRYSNDKRRQQFEEAAVDDNLITFPRISHVTQLSDEEDFKTENLLTSGVEFLYENDEENFKSKHLSKILQLGTFTECNANATSLPLVTCDEIKSKKCEAMKHNVKSEVRKLKKNQENFPVNRCFKKLLSKATELVNSSTNENNLLFVDIFKPASLNEFFVNFKPIKQLQKFLLTWNERDKSTDYDSDKSSSRQSFKCLNNFVVVSGKNGCGKTSSIYALANDLNYQVLEINAGTKRNGRKMLQDLLEATQSHRVKNISGKLYATTAAEVHDENESSQESNCELSCSAKSIILIEDAELVFEADDGFVASLSSICNISKRPVILTTNNRQIQHLQKFIQHNEILYDNPKLTEQMGIYLFLLSLSVNYEIERDEIQMLFTSNGHDLRKTINEIEFFIRSSNTRTSNSNLMRFYQRPRCERLKNGQLDIENQKSLSTLCFDSSIVSSLATMCGERSYNAITSYQQRDLMDEMVEFITERCNVVEAQHDSSYSNQKIMESSISGNLISQSTNFTATCLDYSPMLRDICRSEKARCENGRRIAANNRGHYLRFLITKNSLGNDYFNDQCEMFQQ</sequence>
<feature type="region of interest" description="Disordered" evidence="1">
    <location>
        <begin position="146"/>
        <end position="215"/>
    </location>
</feature>
<dbReference type="Pfam" id="PF00004">
    <property type="entry name" value="AAA"/>
    <property type="match status" value="1"/>
</dbReference>
<dbReference type="InterPro" id="IPR003593">
    <property type="entry name" value="AAA+_ATPase"/>
</dbReference>
<dbReference type="GO" id="GO:0005524">
    <property type="term" value="F:ATP binding"/>
    <property type="evidence" value="ECO:0007669"/>
    <property type="project" value="InterPro"/>
</dbReference>
<evidence type="ECO:0000313" key="3">
    <source>
        <dbReference type="EMBL" id="CRL03382.1"/>
    </source>
</evidence>
<dbReference type="PANTHER" id="PTHR23389">
    <property type="entry name" value="CHROMOSOME TRANSMISSION FIDELITY FACTOR 18"/>
    <property type="match status" value="1"/>
</dbReference>
<dbReference type="GO" id="GO:0003677">
    <property type="term" value="F:DNA binding"/>
    <property type="evidence" value="ECO:0007669"/>
    <property type="project" value="TreeGrafter"/>
</dbReference>
<dbReference type="EMBL" id="CVRI01000059">
    <property type="protein sequence ID" value="CRL03382.1"/>
    <property type="molecule type" value="Genomic_DNA"/>
</dbReference>
<organism evidence="3 4">
    <name type="scientific">Clunio marinus</name>
    <dbReference type="NCBI Taxonomy" id="568069"/>
    <lineage>
        <taxon>Eukaryota</taxon>
        <taxon>Metazoa</taxon>
        <taxon>Ecdysozoa</taxon>
        <taxon>Arthropoda</taxon>
        <taxon>Hexapoda</taxon>
        <taxon>Insecta</taxon>
        <taxon>Pterygota</taxon>
        <taxon>Neoptera</taxon>
        <taxon>Endopterygota</taxon>
        <taxon>Diptera</taxon>
        <taxon>Nematocera</taxon>
        <taxon>Chironomoidea</taxon>
        <taxon>Chironomidae</taxon>
        <taxon>Clunio</taxon>
    </lineage>
</organism>
<dbReference type="InterPro" id="IPR003959">
    <property type="entry name" value="ATPase_AAA_core"/>
</dbReference>
<dbReference type="GO" id="GO:0016887">
    <property type="term" value="F:ATP hydrolysis activity"/>
    <property type="evidence" value="ECO:0007669"/>
    <property type="project" value="InterPro"/>
</dbReference>